<dbReference type="GO" id="GO:0008168">
    <property type="term" value="F:methyltransferase activity"/>
    <property type="evidence" value="ECO:0007669"/>
    <property type="project" value="UniProtKB-KW"/>
</dbReference>
<evidence type="ECO:0000256" key="2">
    <source>
        <dbReference type="ARBA" id="ARBA00022603"/>
    </source>
</evidence>
<dbReference type="Pfam" id="PF02353">
    <property type="entry name" value="CMAS"/>
    <property type="match status" value="1"/>
</dbReference>
<reference evidence="7" key="1">
    <citation type="journal article" date="2015" name="Genome Announc.">
        <title>Genome sequence of the AIDS-associated pathogen Penicillium marneffei (ATCC18224) and its near taxonomic relative Talaromyces stipitatus (ATCC10500).</title>
        <authorList>
            <person name="Nierman W.C."/>
            <person name="Fedorova-Abrams N.D."/>
            <person name="Andrianopoulos A."/>
        </authorList>
    </citation>
    <scope>NUCLEOTIDE SEQUENCE [LARGE SCALE GENOMIC DNA]</scope>
    <source>
        <strain evidence="7">ATCC 10500 / CBS 375.48 / QM 6759 / NRRL 1006</strain>
    </source>
</reference>
<dbReference type="EMBL" id="EQ962660">
    <property type="protein sequence ID" value="EED12144.1"/>
    <property type="molecule type" value="Genomic_DNA"/>
</dbReference>
<evidence type="ECO:0000313" key="7">
    <source>
        <dbReference type="Proteomes" id="UP000001745"/>
    </source>
</evidence>
<dbReference type="PIRSF" id="PIRSF003085">
    <property type="entry name" value="CMAS"/>
    <property type="match status" value="1"/>
</dbReference>
<keyword evidence="5" id="KW-0443">Lipid metabolism</keyword>
<keyword evidence="2 6" id="KW-0489">Methyltransferase</keyword>
<dbReference type="HOGENOM" id="CLU_026434_0_0_1"/>
<dbReference type="OrthoDB" id="8300214at2759"/>
<accession>B8MSY8</accession>
<comment type="similarity">
    <text evidence="1">Belongs to the CFA/CMAS family.</text>
</comment>
<dbReference type="InterPro" id="IPR003333">
    <property type="entry name" value="CMAS"/>
</dbReference>
<gene>
    <name evidence="6" type="ORF">TSTA_002110</name>
</gene>
<dbReference type="CDD" id="cd02440">
    <property type="entry name" value="AdoMet_MTases"/>
    <property type="match status" value="1"/>
</dbReference>
<dbReference type="GO" id="GO:0032259">
    <property type="term" value="P:methylation"/>
    <property type="evidence" value="ECO:0007669"/>
    <property type="project" value="UniProtKB-KW"/>
</dbReference>
<dbReference type="OMA" id="FRWDELF"/>
<name>B8MSY8_TALSN</name>
<dbReference type="InterPro" id="IPR050723">
    <property type="entry name" value="CFA/CMAS"/>
</dbReference>
<dbReference type="STRING" id="441959.B8MSY8"/>
<dbReference type="PANTHER" id="PTHR43667">
    <property type="entry name" value="CYCLOPROPANE-FATTY-ACYL-PHOSPHOLIPID SYNTHASE"/>
    <property type="match status" value="1"/>
</dbReference>
<dbReference type="VEuPathDB" id="FungiDB:TSTA_002110"/>
<dbReference type="InParanoid" id="B8MSY8"/>
<evidence type="ECO:0000313" key="6">
    <source>
        <dbReference type="EMBL" id="EED12144.1"/>
    </source>
</evidence>
<dbReference type="PhylomeDB" id="B8MSY8"/>
<dbReference type="Gene3D" id="3.40.50.150">
    <property type="entry name" value="Vaccinia Virus protein VP39"/>
    <property type="match status" value="1"/>
</dbReference>
<dbReference type="InterPro" id="IPR029063">
    <property type="entry name" value="SAM-dependent_MTases_sf"/>
</dbReference>
<keyword evidence="7" id="KW-1185">Reference proteome</keyword>
<evidence type="ECO:0000256" key="3">
    <source>
        <dbReference type="ARBA" id="ARBA00022679"/>
    </source>
</evidence>
<dbReference type="AlphaFoldDB" id="B8MSY8"/>
<dbReference type="GO" id="GO:0008610">
    <property type="term" value="P:lipid biosynthetic process"/>
    <property type="evidence" value="ECO:0007669"/>
    <property type="project" value="InterPro"/>
</dbReference>
<keyword evidence="4" id="KW-0949">S-adenosyl-L-methionine</keyword>
<sequence>MAIVHRPTWLQSYAKYWVVRTLTKIQRGRATFICRYEDDATVVVGEKDTAVPDELNATIYVVDPNFWVRFCTALDLGLSEAFMLQEIECPDLNKIFNIYFKNKDYLGFGNPILQAGQRLSRLLWSPSNDVQQARLNASAHYDTSNELFAAFLSPDMNYSCAHWTADPAETLQTAQERKVDTLLKKLRLTSNHHMLEIGCGWGDVMVKAAQRYSCRVTGITLSSEQKELVEQKIKNAKLDHLVSVLLCDYRTTPVPDSGYDRVISIGMFEHVGRKYLNEYFSTISRLLNPTTGLLVLDGITFTNKMHESRSPVDTFIGRYIFPGGYLPSIHLLTEALHKGSKGTLEITYAKNIGPHYGKTLLAWRDNFLRNWDRIMADYMRKHPSASKEDIEAFRRMWLYYFLSCEAGFRSRALGNYVICAARTPEPAVPYTSAGFQEMLD</sequence>
<evidence type="ECO:0000256" key="5">
    <source>
        <dbReference type="ARBA" id="ARBA00023098"/>
    </source>
</evidence>
<organism evidence="6 7">
    <name type="scientific">Talaromyces stipitatus (strain ATCC 10500 / CBS 375.48 / QM 6759 / NRRL 1006)</name>
    <name type="common">Penicillium stipitatum</name>
    <dbReference type="NCBI Taxonomy" id="441959"/>
    <lineage>
        <taxon>Eukaryota</taxon>
        <taxon>Fungi</taxon>
        <taxon>Dikarya</taxon>
        <taxon>Ascomycota</taxon>
        <taxon>Pezizomycotina</taxon>
        <taxon>Eurotiomycetes</taxon>
        <taxon>Eurotiomycetidae</taxon>
        <taxon>Eurotiales</taxon>
        <taxon>Trichocomaceae</taxon>
        <taxon>Talaromyces</taxon>
        <taxon>Talaromyces sect. Talaromyces</taxon>
    </lineage>
</organism>
<evidence type="ECO:0000256" key="1">
    <source>
        <dbReference type="ARBA" id="ARBA00010815"/>
    </source>
</evidence>
<dbReference type="Proteomes" id="UP000001745">
    <property type="component" value="Unassembled WGS sequence"/>
</dbReference>
<evidence type="ECO:0000256" key="4">
    <source>
        <dbReference type="ARBA" id="ARBA00022691"/>
    </source>
</evidence>
<keyword evidence="3 6" id="KW-0808">Transferase</keyword>
<dbReference type="PANTHER" id="PTHR43667:SF2">
    <property type="entry name" value="FATTY ACID C-METHYL TRANSFERASE"/>
    <property type="match status" value="1"/>
</dbReference>
<proteinExistence type="inferred from homology"/>
<dbReference type="eggNOG" id="ENOG502QSMW">
    <property type="taxonomic scope" value="Eukaryota"/>
</dbReference>
<dbReference type="RefSeq" id="XP_002487798.1">
    <property type="nucleotide sequence ID" value="XM_002487753.1"/>
</dbReference>
<protein>
    <submittedName>
        <fullName evidence="6">Methyltransferase, putative</fullName>
    </submittedName>
</protein>
<dbReference type="GeneID" id="8102821"/>
<dbReference type="SUPFAM" id="SSF53335">
    <property type="entry name" value="S-adenosyl-L-methionine-dependent methyltransferases"/>
    <property type="match status" value="1"/>
</dbReference>